<dbReference type="GO" id="GO:0000976">
    <property type="term" value="F:transcription cis-regulatory region binding"/>
    <property type="evidence" value="ECO:0007669"/>
    <property type="project" value="TreeGrafter"/>
</dbReference>
<protein>
    <recommendedName>
        <fullName evidence="9">AP2/ERF domain-containing protein</fullName>
    </recommendedName>
</protein>
<dbReference type="GO" id="GO:0006952">
    <property type="term" value="P:defense response"/>
    <property type="evidence" value="ECO:0007669"/>
    <property type="project" value="UniProtKB-KW"/>
</dbReference>
<dbReference type="CDD" id="cd00018">
    <property type="entry name" value="AP2"/>
    <property type="match status" value="1"/>
</dbReference>
<dbReference type="InterPro" id="IPR001471">
    <property type="entry name" value="AP2/ERF_dom"/>
</dbReference>
<accession>A0AA36EP49</accession>
<evidence type="ECO:0000313" key="11">
    <source>
        <dbReference type="Proteomes" id="UP001177003"/>
    </source>
</evidence>
<sequence length="370" mass="40344">MDDSATGHHPQDHFRDIHDDTNTNNTHPHLHSTNSPPLLPPPPPTTTITCSPGLESPSTLSRKGKGKGGPDNSKFKYRGVRQRSWGKWVAEIREPRKRTRRWLGTFSTAEDAARAYDRAAVILYGPRAQLNLQQPCTDGSTTTSASSSHSSSSSSSRGGSGSSSSSTTQTLRPILPRPAGFSLTFSNPHAPLSVPAYGNYLPYRLIYPTLNHSTNDIETSGTANLIQYPLHVVKQQQAYLPYNSMGNIKVPKSEDPTFRGIPGFNSYDPNPNPNPRSNWISENSQQQLQQCQDYRGNSSEKDDDEIKALVGSVGSSVSLVSSSSPPMAVAETVSDPTVVGGPSSPIWSYTHDDEYPPPSIWDYGDPSFDF</sequence>
<evidence type="ECO:0000256" key="1">
    <source>
        <dbReference type="ARBA" id="ARBA00004123"/>
    </source>
</evidence>
<feature type="region of interest" description="Disordered" evidence="8">
    <location>
        <begin position="332"/>
        <end position="370"/>
    </location>
</feature>
<dbReference type="PANTHER" id="PTHR31241:SF24">
    <property type="entry name" value="ETHYLENE-RESPONSIVE TRANSCRIPTION FACTOR ABI4"/>
    <property type="match status" value="1"/>
</dbReference>
<feature type="domain" description="AP2/ERF" evidence="9">
    <location>
        <begin position="76"/>
        <end position="133"/>
    </location>
</feature>
<dbReference type="PROSITE" id="PS51032">
    <property type="entry name" value="AP2_ERF"/>
    <property type="match status" value="1"/>
</dbReference>
<evidence type="ECO:0000256" key="2">
    <source>
        <dbReference type="ARBA" id="ARBA00022821"/>
    </source>
</evidence>
<feature type="compositionally biased region" description="Basic and acidic residues" evidence="8">
    <location>
        <begin position="1"/>
        <end position="21"/>
    </location>
</feature>
<dbReference type="GO" id="GO:0045893">
    <property type="term" value="P:positive regulation of DNA-templated transcription"/>
    <property type="evidence" value="ECO:0007669"/>
    <property type="project" value="TreeGrafter"/>
</dbReference>
<keyword evidence="5" id="KW-0804">Transcription</keyword>
<evidence type="ECO:0000256" key="4">
    <source>
        <dbReference type="ARBA" id="ARBA00023125"/>
    </source>
</evidence>
<comment type="subcellular location">
    <subcellularLocation>
        <location evidence="1">Nucleus</location>
    </subcellularLocation>
</comment>
<dbReference type="EMBL" id="OX465085">
    <property type="protein sequence ID" value="CAI9302653.1"/>
    <property type="molecule type" value="Genomic_DNA"/>
</dbReference>
<dbReference type="SUPFAM" id="SSF54171">
    <property type="entry name" value="DNA-binding domain"/>
    <property type="match status" value="1"/>
</dbReference>
<keyword evidence="6" id="KW-0539">Nucleus</keyword>
<dbReference type="Pfam" id="PF00847">
    <property type="entry name" value="AP2"/>
    <property type="match status" value="1"/>
</dbReference>
<keyword evidence="4" id="KW-0238">DNA-binding</keyword>
<gene>
    <name evidence="10" type="ORF">LSALG_LOCUS41132</name>
</gene>
<evidence type="ECO:0000259" key="9">
    <source>
        <dbReference type="PROSITE" id="PS51032"/>
    </source>
</evidence>
<dbReference type="PANTHER" id="PTHR31241">
    <property type="entry name" value="DEHYDRATION-RESPONSIVE ELEMENT-BINDING PROTEIN 2C"/>
    <property type="match status" value="1"/>
</dbReference>
<keyword evidence="11" id="KW-1185">Reference proteome</keyword>
<reference evidence="10" key="1">
    <citation type="submission" date="2023-04" db="EMBL/GenBank/DDBJ databases">
        <authorList>
            <person name="Vijverberg K."/>
            <person name="Xiong W."/>
            <person name="Schranz E."/>
        </authorList>
    </citation>
    <scope>NUCLEOTIDE SEQUENCE</scope>
</reference>
<dbReference type="AlphaFoldDB" id="A0AA36EP49"/>
<dbReference type="InterPro" id="IPR016177">
    <property type="entry name" value="DNA-bd_dom_sf"/>
</dbReference>
<feature type="region of interest" description="Disordered" evidence="8">
    <location>
        <begin position="133"/>
        <end position="173"/>
    </location>
</feature>
<proteinExistence type="inferred from homology"/>
<comment type="similarity">
    <text evidence="7">Belongs to the AP2/ERF transcription factor family. ERF subfamily.</text>
</comment>
<dbReference type="InterPro" id="IPR036955">
    <property type="entry name" value="AP2/ERF_dom_sf"/>
</dbReference>
<dbReference type="FunFam" id="3.30.730.10:FF:000001">
    <property type="entry name" value="Ethylene-responsive transcription factor 2"/>
    <property type="match status" value="1"/>
</dbReference>
<feature type="region of interest" description="Disordered" evidence="8">
    <location>
        <begin position="251"/>
        <end position="277"/>
    </location>
</feature>
<evidence type="ECO:0000256" key="6">
    <source>
        <dbReference type="ARBA" id="ARBA00023242"/>
    </source>
</evidence>
<evidence type="ECO:0000256" key="8">
    <source>
        <dbReference type="SAM" id="MobiDB-lite"/>
    </source>
</evidence>
<keyword evidence="2" id="KW-0611">Plant defense</keyword>
<name>A0AA36EP49_LACSI</name>
<organism evidence="10 11">
    <name type="scientific">Lactuca saligna</name>
    <name type="common">Willowleaf lettuce</name>
    <dbReference type="NCBI Taxonomy" id="75948"/>
    <lineage>
        <taxon>Eukaryota</taxon>
        <taxon>Viridiplantae</taxon>
        <taxon>Streptophyta</taxon>
        <taxon>Embryophyta</taxon>
        <taxon>Tracheophyta</taxon>
        <taxon>Spermatophyta</taxon>
        <taxon>Magnoliopsida</taxon>
        <taxon>eudicotyledons</taxon>
        <taxon>Gunneridae</taxon>
        <taxon>Pentapetalae</taxon>
        <taxon>asterids</taxon>
        <taxon>campanulids</taxon>
        <taxon>Asterales</taxon>
        <taxon>Asteraceae</taxon>
        <taxon>Cichorioideae</taxon>
        <taxon>Cichorieae</taxon>
        <taxon>Lactucinae</taxon>
        <taxon>Lactuca</taxon>
    </lineage>
</organism>
<dbReference type="Proteomes" id="UP001177003">
    <property type="component" value="Chromosome 9"/>
</dbReference>
<evidence type="ECO:0000256" key="3">
    <source>
        <dbReference type="ARBA" id="ARBA00023015"/>
    </source>
</evidence>
<feature type="region of interest" description="Disordered" evidence="8">
    <location>
        <begin position="1"/>
        <end position="78"/>
    </location>
</feature>
<keyword evidence="3" id="KW-0805">Transcription regulation</keyword>
<dbReference type="PRINTS" id="PR00367">
    <property type="entry name" value="ETHRSPELEMNT"/>
</dbReference>
<evidence type="ECO:0000256" key="5">
    <source>
        <dbReference type="ARBA" id="ARBA00023163"/>
    </source>
</evidence>
<evidence type="ECO:0000256" key="7">
    <source>
        <dbReference type="ARBA" id="ARBA00024343"/>
    </source>
</evidence>
<dbReference type="GO" id="GO:0003700">
    <property type="term" value="F:DNA-binding transcription factor activity"/>
    <property type="evidence" value="ECO:0007669"/>
    <property type="project" value="InterPro"/>
</dbReference>
<evidence type="ECO:0000313" key="10">
    <source>
        <dbReference type="EMBL" id="CAI9302653.1"/>
    </source>
</evidence>
<feature type="compositionally biased region" description="Low complexity" evidence="8">
    <location>
        <begin position="139"/>
        <end position="168"/>
    </location>
</feature>
<dbReference type="Gene3D" id="3.30.730.10">
    <property type="entry name" value="AP2/ERF domain"/>
    <property type="match status" value="1"/>
</dbReference>
<dbReference type="SMART" id="SM00380">
    <property type="entry name" value="AP2"/>
    <property type="match status" value="1"/>
</dbReference>
<dbReference type="GO" id="GO:0005634">
    <property type="term" value="C:nucleus"/>
    <property type="evidence" value="ECO:0007669"/>
    <property type="project" value="UniProtKB-SubCell"/>
</dbReference>